<feature type="transmembrane region" description="Helical" evidence="1">
    <location>
        <begin position="377"/>
        <end position="398"/>
    </location>
</feature>
<feature type="transmembrane region" description="Helical" evidence="1">
    <location>
        <begin position="347"/>
        <end position="365"/>
    </location>
</feature>
<dbReference type="Proteomes" id="UP000500857">
    <property type="component" value="Chromosome"/>
</dbReference>
<feature type="transmembrane region" description="Helical" evidence="1">
    <location>
        <begin position="167"/>
        <end position="188"/>
    </location>
</feature>
<protein>
    <submittedName>
        <fullName evidence="2">Uncharacterized protein</fullName>
    </submittedName>
</protein>
<dbReference type="EMBL" id="CP051167">
    <property type="protein sequence ID" value="QIZ71616.1"/>
    <property type="molecule type" value="Genomic_DNA"/>
</dbReference>
<keyword evidence="1" id="KW-0812">Transmembrane</keyword>
<feature type="transmembrane region" description="Helical" evidence="1">
    <location>
        <begin position="212"/>
        <end position="232"/>
    </location>
</feature>
<proteinExistence type="predicted"/>
<feature type="transmembrane region" description="Helical" evidence="1">
    <location>
        <begin position="410"/>
        <end position="435"/>
    </location>
</feature>
<feature type="transmembrane region" description="Helical" evidence="1">
    <location>
        <begin position="99"/>
        <end position="120"/>
    </location>
</feature>
<name>A0A6H1TZJ5_9CYAN</name>
<keyword evidence="1" id="KW-1133">Transmembrane helix</keyword>
<evidence type="ECO:0000313" key="3">
    <source>
        <dbReference type="Proteomes" id="UP000500857"/>
    </source>
</evidence>
<feature type="transmembrane region" description="Helical" evidence="1">
    <location>
        <begin position="28"/>
        <end position="46"/>
    </location>
</feature>
<feature type="transmembrane region" description="Helical" evidence="1">
    <location>
        <begin position="322"/>
        <end position="341"/>
    </location>
</feature>
<sequence length="457" mass="51252">MNPAVIDRLGDLNPQLLRELKGRLQRRHLIAVGVLSGFVQLVLYRFNDWLSLVQSLYWLEAIALFILGSYLIHQDIAKEESRGTLYFLRLSPQSSRCFYWGKLLGVPILLYWAIALAVPLQLLAQIKAGIPLIWLLSIAWIFALGCGFLYTMALLMPLNAKTPTNPLGTLTLSGFVGILYAFFIFRAFDWPELTYGGYPQTWFNLPVGSNPYLGFLTVTLHVGLLARGLGWVFDRRFRNSRPQLHLSQGQVIAVQTIFQLWFLGWNWHALNGIDVSQTEFADSIAQVGFMAACLILGLATLSVSSWSSSRLSWWQLVRKQSAIVAIVWLPWFALYPIAAILKLQSLLALLSNINLVLSALVFYWITACFSKKFLKALTVCATTIALLSIPTLLFQGWLQLPLWETSTAQMLSFNTTIAVAIGQLLQTSLTVAVIFKLTQWVKPRAIAPSSLNPKQGD</sequence>
<organism evidence="2 3">
    <name type="scientific">Oxynema aestuarii AP17</name>
    <dbReference type="NCBI Taxonomy" id="2064643"/>
    <lineage>
        <taxon>Bacteria</taxon>
        <taxon>Bacillati</taxon>
        <taxon>Cyanobacteriota</taxon>
        <taxon>Cyanophyceae</taxon>
        <taxon>Oscillatoriophycideae</taxon>
        <taxon>Oscillatoriales</taxon>
        <taxon>Oscillatoriaceae</taxon>
        <taxon>Oxynema</taxon>
        <taxon>Oxynema aestuarii</taxon>
    </lineage>
</organism>
<evidence type="ECO:0000256" key="1">
    <source>
        <dbReference type="SAM" id="Phobius"/>
    </source>
</evidence>
<keyword evidence="3" id="KW-1185">Reference proteome</keyword>
<accession>A0A6H1TZJ5</accession>
<evidence type="ECO:0000313" key="2">
    <source>
        <dbReference type="EMBL" id="QIZ71616.1"/>
    </source>
</evidence>
<feature type="transmembrane region" description="Helical" evidence="1">
    <location>
        <begin position="244"/>
        <end position="263"/>
    </location>
</feature>
<feature type="transmembrane region" description="Helical" evidence="1">
    <location>
        <begin position="132"/>
        <end position="155"/>
    </location>
</feature>
<dbReference type="RefSeq" id="WP_168569768.1">
    <property type="nucleotide sequence ID" value="NZ_CP051167.1"/>
</dbReference>
<dbReference type="AlphaFoldDB" id="A0A6H1TZJ5"/>
<feature type="transmembrane region" description="Helical" evidence="1">
    <location>
        <begin position="52"/>
        <end position="72"/>
    </location>
</feature>
<dbReference type="KEGG" id="oxy:HCG48_14320"/>
<keyword evidence="1" id="KW-0472">Membrane</keyword>
<gene>
    <name evidence="2" type="ORF">HCG48_14320</name>
</gene>
<reference evidence="2 3" key="1">
    <citation type="submission" date="2020-04" db="EMBL/GenBank/DDBJ databases">
        <authorList>
            <person name="Basu S."/>
            <person name="Maruthanayagam V."/>
            <person name="Chakraborty S."/>
            <person name="Pramanik A."/>
            <person name="Mukherjee J."/>
            <person name="Brink B."/>
        </authorList>
    </citation>
    <scope>NUCLEOTIDE SEQUENCE [LARGE SCALE GENOMIC DNA]</scope>
    <source>
        <strain evidence="2 3">AP17</strain>
    </source>
</reference>
<feature type="transmembrane region" description="Helical" evidence="1">
    <location>
        <begin position="283"/>
        <end position="301"/>
    </location>
</feature>